<feature type="compositionally biased region" description="Basic and acidic residues" evidence="1">
    <location>
        <begin position="59"/>
        <end position="73"/>
    </location>
</feature>
<dbReference type="OrthoDB" id="4991543at2"/>
<proteinExistence type="predicted"/>
<gene>
    <name evidence="2" type="ORF">ELQ92_07315</name>
</gene>
<feature type="compositionally biased region" description="Basic residues" evidence="1">
    <location>
        <begin position="15"/>
        <end position="27"/>
    </location>
</feature>
<evidence type="ECO:0000313" key="3">
    <source>
        <dbReference type="Proteomes" id="UP000288603"/>
    </source>
</evidence>
<keyword evidence="3" id="KW-1185">Reference proteome</keyword>
<name>A0A3S4E238_9MICO</name>
<evidence type="ECO:0000256" key="1">
    <source>
        <dbReference type="SAM" id="MobiDB-lite"/>
    </source>
</evidence>
<protein>
    <submittedName>
        <fullName evidence="2">Uncharacterized protein</fullName>
    </submittedName>
</protein>
<comment type="caution">
    <text evidence="2">The sequence shown here is derived from an EMBL/GenBank/DDBJ whole genome shotgun (WGS) entry which is preliminary data.</text>
</comment>
<evidence type="ECO:0000313" key="2">
    <source>
        <dbReference type="EMBL" id="RWZ64555.1"/>
    </source>
</evidence>
<dbReference type="AlphaFoldDB" id="A0A3S4E238"/>
<sequence length="73" mass="8200">MPPRPDQVPDDPRAPRQRIRRLAGSRRARLDPAPGTDPSPDVPTRDEAPPPSDAVAPRGENDERLRRDVPPHW</sequence>
<dbReference type="Proteomes" id="UP000288603">
    <property type="component" value="Unassembled WGS sequence"/>
</dbReference>
<reference evidence="2 3" key="1">
    <citation type="submission" date="2018-12" db="EMBL/GenBank/DDBJ databases">
        <authorList>
            <person name="Li F."/>
        </authorList>
    </citation>
    <scope>NUCLEOTIDE SEQUENCE [LARGE SCALE GENOMIC DNA]</scope>
    <source>
        <strain evidence="2 3">8H24J-4-2</strain>
    </source>
</reference>
<dbReference type="EMBL" id="RZNC01000002">
    <property type="protein sequence ID" value="RWZ64555.1"/>
    <property type="molecule type" value="Genomic_DNA"/>
</dbReference>
<accession>A0A3S4E238</accession>
<organism evidence="2 3">
    <name type="scientific">Labedella populi</name>
    <dbReference type="NCBI Taxonomy" id="2498850"/>
    <lineage>
        <taxon>Bacteria</taxon>
        <taxon>Bacillati</taxon>
        <taxon>Actinomycetota</taxon>
        <taxon>Actinomycetes</taxon>
        <taxon>Micrococcales</taxon>
        <taxon>Microbacteriaceae</taxon>
        <taxon>Labedella</taxon>
    </lineage>
</organism>
<feature type="region of interest" description="Disordered" evidence="1">
    <location>
        <begin position="1"/>
        <end position="73"/>
    </location>
</feature>